<keyword evidence="5" id="KW-1185">Reference proteome</keyword>
<accession>A0AA39YWY5</accession>
<feature type="transmembrane region" description="Helical" evidence="2">
    <location>
        <begin position="209"/>
        <end position="230"/>
    </location>
</feature>
<evidence type="ECO:0000313" key="5">
    <source>
        <dbReference type="Proteomes" id="UP001174997"/>
    </source>
</evidence>
<dbReference type="EMBL" id="JAULSY010000190">
    <property type="protein sequence ID" value="KAK0659145.1"/>
    <property type="molecule type" value="Genomic_DNA"/>
</dbReference>
<keyword evidence="2" id="KW-1133">Transmembrane helix</keyword>
<feature type="transmembrane region" description="Helical" evidence="2">
    <location>
        <begin position="602"/>
        <end position="621"/>
    </location>
</feature>
<feature type="transmembrane region" description="Helical" evidence="2">
    <location>
        <begin position="551"/>
        <end position="569"/>
    </location>
</feature>
<keyword evidence="2" id="KW-0812">Transmembrane</keyword>
<feature type="compositionally biased region" description="Polar residues" evidence="1">
    <location>
        <begin position="317"/>
        <end position="326"/>
    </location>
</feature>
<dbReference type="AlphaFoldDB" id="A0AA39YWY5"/>
<feature type="transmembrane region" description="Helical" evidence="2">
    <location>
        <begin position="673"/>
        <end position="695"/>
    </location>
</feature>
<reference evidence="4" key="1">
    <citation type="submission" date="2023-06" db="EMBL/GenBank/DDBJ databases">
        <title>Genome-scale phylogeny and comparative genomics of the fungal order Sordariales.</title>
        <authorList>
            <consortium name="Lawrence Berkeley National Laboratory"/>
            <person name="Hensen N."/>
            <person name="Bonometti L."/>
            <person name="Westerberg I."/>
            <person name="Brannstrom I.O."/>
            <person name="Guillou S."/>
            <person name="Cros-Aarteil S."/>
            <person name="Calhoun S."/>
            <person name="Haridas S."/>
            <person name="Kuo A."/>
            <person name="Mondo S."/>
            <person name="Pangilinan J."/>
            <person name="Riley R."/>
            <person name="Labutti K."/>
            <person name="Andreopoulos B."/>
            <person name="Lipzen A."/>
            <person name="Chen C."/>
            <person name="Yanf M."/>
            <person name="Daum C."/>
            <person name="Ng V."/>
            <person name="Clum A."/>
            <person name="Steindorff A."/>
            <person name="Ohm R."/>
            <person name="Martin F."/>
            <person name="Silar P."/>
            <person name="Natvig D."/>
            <person name="Lalanne C."/>
            <person name="Gautier V."/>
            <person name="Ament-Velasquez S.L."/>
            <person name="Kruys A."/>
            <person name="Hutchinson M.I."/>
            <person name="Powell A.J."/>
            <person name="Barry K."/>
            <person name="Miller A.N."/>
            <person name="Grigoriev I.V."/>
            <person name="Debuchy R."/>
            <person name="Gladieux P."/>
            <person name="Thoren M.H."/>
            <person name="Johannesson H."/>
        </authorList>
    </citation>
    <scope>NUCLEOTIDE SEQUENCE</scope>
    <source>
        <strain evidence="4">CBS 307.81</strain>
    </source>
</reference>
<proteinExistence type="predicted"/>
<feature type="transmembrane region" description="Helical" evidence="2">
    <location>
        <begin position="347"/>
        <end position="368"/>
    </location>
</feature>
<feature type="transmembrane region" description="Helical" evidence="2">
    <location>
        <begin position="516"/>
        <end position="539"/>
    </location>
</feature>
<feature type="transmembrane region" description="Helical" evidence="2">
    <location>
        <begin position="149"/>
        <end position="165"/>
    </location>
</feature>
<organism evidence="4 5">
    <name type="scientific">Cercophora samala</name>
    <dbReference type="NCBI Taxonomy" id="330535"/>
    <lineage>
        <taxon>Eukaryota</taxon>
        <taxon>Fungi</taxon>
        <taxon>Dikarya</taxon>
        <taxon>Ascomycota</taxon>
        <taxon>Pezizomycotina</taxon>
        <taxon>Sordariomycetes</taxon>
        <taxon>Sordariomycetidae</taxon>
        <taxon>Sordariales</taxon>
        <taxon>Lasiosphaeriaceae</taxon>
        <taxon>Cercophora</taxon>
    </lineage>
</organism>
<dbReference type="Proteomes" id="UP001174997">
    <property type="component" value="Unassembled WGS sequence"/>
</dbReference>
<gene>
    <name evidence="4" type="ORF">QBC41DRAFT_237574</name>
</gene>
<feature type="compositionally biased region" description="Low complexity" evidence="1">
    <location>
        <begin position="301"/>
        <end position="316"/>
    </location>
</feature>
<feature type="region of interest" description="Disordered" evidence="1">
    <location>
        <begin position="292"/>
        <end position="330"/>
    </location>
</feature>
<feature type="transmembrane region" description="Helical" evidence="2">
    <location>
        <begin position="186"/>
        <end position="203"/>
    </location>
</feature>
<evidence type="ECO:0000256" key="3">
    <source>
        <dbReference type="SAM" id="SignalP"/>
    </source>
</evidence>
<name>A0AA39YWY5_9PEZI</name>
<sequence>MLYRQFFLSALVVLLCTSHGVCSIGYANATSHAENSAHLAEIYRPFLTNLPQHAASFNPLLGGLDADMCCQLAVNESLVIVNGSLMIRPGQTFYRGDMATLERFPSFPCHSKFNGSQIGPPMDFWTPYTWCRDRCPGWSVTKPDSFGNWLKPLSSWILPSLIFCLSIPRRRRIHIPKRLFAKPKNIFGTLFYLVKIPAAALIVTVDTLIWLSVVFSVAGPILVSATYEALLDFRILRFLQTCFDANRISVRSRAHLLLVVLLGNLDLKRAWDHSKLLVRDLPDTPLLPRPTLPHNVPSIMTTPPATSPAPCATCSSNDTLSAGSSPSPDPLPSIQAKLRAMLDGQDSFGHTCGAAVLFYIASFIWSTYDIKESYGSYQSAHQLAFGLLWMTIPHIALLTSVLLASSNPSVWQGISPPSPTPLAKPSMGSLSPTLSPRSGLNRLKSFLPGVTGPVAFVLSPGGGAAAAVGGLKATQYKPSWVWNRGSNKLLWLFQFSSEYPACAESIYKDVLACHGILLSCVNAVVLIFIPAFFAGLVSFNTPQVGLGCRSLTMVVYGLAQVLLVGLWGVRMAGELRYRRGEMRATEGKRGVELGEYGRQKGFWGWSWTVLFGVGVFFGAVASVGGTVFLMIGLYSNCLCWIPAVYWFQATAHPKAAVFWNSATQDQIDNSMKWWFPAGIVGTVFMVVIAYSGWWYQRQLRTWFCTLIHRIGMVDERDFRERTLVC</sequence>
<comment type="caution">
    <text evidence="4">The sequence shown here is derived from an EMBL/GenBank/DDBJ whole genome shotgun (WGS) entry which is preliminary data.</text>
</comment>
<evidence type="ECO:0000256" key="2">
    <source>
        <dbReference type="SAM" id="Phobius"/>
    </source>
</evidence>
<evidence type="ECO:0000256" key="1">
    <source>
        <dbReference type="SAM" id="MobiDB-lite"/>
    </source>
</evidence>
<protein>
    <submittedName>
        <fullName evidence="4">Uncharacterized protein</fullName>
    </submittedName>
</protein>
<evidence type="ECO:0000313" key="4">
    <source>
        <dbReference type="EMBL" id="KAK0659145.1"/>
    </source>
</evidence>
<feature type="chain" id="PRO_5041320601" evidence="3">
    <location>
        <begin position="24"/>
        <end position="725"/>
    </location>
</feature>
<feature type="transmembrane region" description="Helical" evidence="2">
    <location>
        <begin position="380"/>
        <end position="404"/>
    </location>
</feature>
<feature type="signal peptide" evidence="3">
    <location>
        <begin position="1"/>
        <end position="23"/>
    </location>
</feature>
<keyword evidence="3" id="KW-0732">Signal</keyword>
<keyword evidence="2" id="KW-0472">Membrane</keyword>